<feature type="domain" description="Serine aminopeptidase S33" evidence="1">
    <location>
        <begin position="9"/>
        <end position="235"/>
    </location>
</feature>
<evidence type="ECO:0000313" key="2">
    <source>
        <dbReference type="EMBL" id="AOZ09662.1"/>
    </source>
</evidence>
<keyword evidence="2" id="KW-0378">Hydrolase</keyword>
<sequence>MSGAPWLLLRGLSREGRHWAELPARMAAQGLGPAVLVDLPGCGRHARVPAPLTVGAMRDFVRAQACAAGLRPPYRLLAMSLGGMVALDWAQQHPGEVAALVLINTSMRPYCRVDQRLRPRAWPALLALAARWPRHAERERLIHALTCRRTDTLDADLSAWSEIGASAPVSRAAALRQLFAAARFRARPGAPACPVLLLSSAGDGLVSPRCSERLAGAWRAELRCHPWAGHDLPHDDPDWLDRTLREAVAR</sequence>
<accession>A0ABM6FD04</accession>
<dbReference type="RefSeq" id="WP_071019592.1">
    <property type="nucleotide sequence ID" value="NZ_CP017755.1"/>
</dbReference>
<dbReference type="Pfam" id="PF12146">
    <property type="entry name" value="Hydrolase_4"/>
    <property type="match status" value="1"/>
</dbReference>
<dbReference type="SUPFAM" id="SSF53474">
    <property type="entry name" value="alpha/beta-Hydrolases"/>
    <property type="match status" value="1"/>
</dbReference>
<dbReference type="EMBL" id="CP017755">
    <property type="protein sequence ID" value="AOZ09662.1"/>
    <property type="molecule type" value="Genomic_DNA"/>
</dbReference>
<organism evidence="2 3">
    <name type="scientific">Cupriavidus malaysiensis</name>
    <dbReference type="NCBI Taxonomy" id="367825"/>
    <lineage>
        <taxon>Bacteria</taxon>
        <taxon>Pseudomonadati</taxon>
        <taxon>Pseudomonadota</taxon>
        <taxon>Betaproteobacteria</taxon>
        <taxon>Burkholderiales</taxon>
        <taxon>Burkholderiaceae</taxon>
        <taxon>Cupriavidus</taxon>
    </lineage>
</organism>
<protein>
    <submittedName>
        <fullName evidence="2">Alpha/beta hydrolase</fullName>
    </submittedName>
</protein>
<evidence type="ECO:0000313" key="3">
    <source>
        <dbReference type="Proteomes" id="UP000177515"/>
    </source>
</evidence>
<proteinExistence type="predicted"/>
<dbReference type="Gene3D" id="3.40.50.1820">
    <property type="entry name" value="alpha/beta hydrolase"/>
    <property type="match status" value="1"/>
</dbReference>
<dbReference type="InterPro" id="IPR050228">
    <property type="entry name" value="Carboxylesterase_BioH"/>
</dbReference>
<dbReference type="Proteomes" id="UP000177515">
    <property type="component" value="Chromosome 2"/>
</dbReference>
<dbReference type="InterPro" id="IPR029058">
    <property type="entry name" value="AB_hydrolase_fold"/>
</dbReference>
<keyword evidence="3" id="KW-1185">Reference proteome</keyword>
<dbReference type="InterPro" id="IPR022742">
    <property type="entry name" value="Hydrolase_4"/>
</dbReference>
<dbReference type="PANTHER" id="PTHR43194:SF2">
    <property type="entry name" value="PEROXISOMAL MEMBRANE PROTEIN LPX1"/>
    <property type="match status" value="1"/>
</dbReference>
<reference evidence="2 3" key="1">
    <citation type="submission" date="2016-10" db="EMBL/GenBank/DDBJ databases">
        <title>Complete genome sequences of three Cupriavidus strains isolated from various Malaysian environments.</title>
        <authorList>
            <person name="Abdullah A.A.-A."/>
            <person name="Shafie N.A.H."/>
            <person name="Lau N.S."/>
        </authorList>
    </citation>
    <scope>NUCLEOTIDE SEQUENCE [LARGE SCALE GENOMIC DNA]</scope>
    <source>
        <strain evidence="2 3">USMAA1020</strain>
    </source>
</reference>
<evidence type="ECO:0000259" key="1">
    <source>
        <dbReference type="Pfam" id="PF12146"/>
    </source>
</evidence>
<gene>
    <name evidence="2" type="ORF">BKK80_28520</name>
</gene>
<dbReference type="PANTHER" id="PTHR43194">
    <property type="entry name" value="HYDROLASE ALPHA/BETA FOLD FAMILY"/>
    <property type="match status" value="1"/>
</dbReference>
<dbReference type="GO" id="GO:0016787">
    <property type="term" value="F:hydrolase activity"/>
    <property type="evidence" value="ECO:0007669"/>
    <property type="project" value="UniProtKB-KW"/>
</dbReference>
<name>A0ABM6FD04_9BURK</name>